<evidence type="ECO:0000313" key="6">
    <source>
        <dbReference type="Proteomes" id="UP000221165"/>
    </source>
</evidence>
<proteinExistence type="inferred from homology"/>
<evidence type="ECO:0000256" key="3">
    <source>
        <dbReference type="ARBA" id="ARBA00023027"/>
    </source>
</evidence>
<keyword evidence="3" id="KW-0520">NAD</keyword>
<sequence>MSCTLGGGKWASPSFFFAARHDFKCCDRMLDTMFSHSLVGTSVRSRLLSVLTGRVSDAAAGFGTTTAHIIKDTRLSPPAPRGNYGCFLCVGTPRHSRQAGQRVFSYPYSSSSAASSVVRAFATVDPESLGASNPHRILNLVQGQWRTTKKTYDVVDPLNGEVFIKSPFTQSDELEPFVVSLADVPKSGLHNPLKNPERYLLYGQVLQKTAAMLHDERVFDFFTKCIMRTFPKSYQQAAGEVRVVRAFCENFSGDSIRFLTRGFCVSGDHPGQMSQGHRWPYGPVAVISPFNFPLEIPVMQFLAAVMVGNKPVVKAEATQGLPVEQFLRLLHYCGMPPVDVDFINTRGPVMSELLQRAPVRLLQFTGGSSTAQSLIQLMRGRVKVEDAGFDWKILGPDARSEDVDYVAWQCDQDAYALSGQKCSAQSLLAMHTSWRELGLLEKMKTLASRRSYNDLTLSPVLSHSNQEIQDHVDALLKLPSAELLFGGRPVSSLKTPIPAKYGAYEPTAVFVPLASILESQDNLKLATTELFGPVQVLTEWGTGEEQKLIRLLEGMEHHLTAAVVSRDPQFQNLILANSVNGTTYAGLRARTTGAPQNHWFGPAGDPLAAGIGSPEAVLSTWTCHREIVFDQGPVPTGWTVPPPS</sequence>
<dbReference type="AlphaFoldDB" id="A0A2C6LBU2"/>
<gene>
    <name evidence="5" type="ORF">CSUI_001036</name>
</gene>
<dbReference type="Proteomes" id="UP000221165">
    <property type="component" value="Unassembled WGS sequence"/>
</dbReference>
<evidence type="ECO:0000256" key="1">
    <source>
        <dbReference type="ARBA" id="ARBA00009986"/>
    </source>
</evidence>
<dbReference type="EMBL" id="MIGC01000418">
    <property type="protein sequence ID" value="PHJ25109.1"/>
    <property type="molecule type" value="Genomic_DNA"/>
</dbReference>
<dbReference type="GeneID" id="94424453"/>
<protein>
    <submittedName>
        <fullName evidence="5">Mitochondrial p5cdh</fullName>
    </submittedName>
</protein>
<evidence type="ECO:0000259" key="4">
    <source>
        <dbReference type="Pfam" id="PF00171"/>
    </source>
</evidence>
<dbReference type="RefSeq" id="XP_067926781.1">
    <property type="nucleotide sequence ID" value="XM_068061242.1"/>
</dbReference>
<name>A0A2C6LBU2_9APIC</name>
<dbReference type="InterPro" id="IPR016162">
    <property type="entry name" value="Ald_DH_N"/>
</dbReference>
<dbReference type="PANTHER" id="PTHR43521">
    <property type="entry name" value="ALPHA-AMINOADIPIC SEMIALDEHYDE DEHYDROGENASE"/>
    <property type="match status" value="1"/>
</dbReference>
<dbReference type="GO" id="GO:0004029">
    <property type="term" value="F:aldehyde dehydrogenase (NAD+) activity"/>
    <property type="evidence" value="ECO:0007669"/>
    <property type="project" value="InterPro"/>
</dbReference>
<dbReference type="InterPro" id="IPR016160">
    <property type="entry name" value="Ald_DH_CS_CYS"/>
</dbReference>
<dbReference type="Gene3D" id="3.40.309.10">
    <property type="entry name" value="Aldehyde Dehydrogenase, Chain A, domain 2"/>
    <property type="match status" value="1"/>
</dbReference>
<dbReference type="PANTHER" id="PTHR43521:SF7">
    <property type="entry name" value="DELTA-1-PYRROLINE-5-CARBOXYLATE DEHYDROGENASE 12A1, MITOCHONDRIAL"/>
    <property type="match status" value="1"/>
</dbReference>
<dbReference type="SUPFAM" id="SSF53720">
    <property type="entry name" value="ALDH-like"/>
    <property type="match status" value="1"/>
</dbReference>
<evidence type="ECO:0000313" key="5">
    <source>
        <dbReference type="EMBL" id="PHJ25109.1"/>
    </source>
</evidence>
<dbReference type="InterPro" id="IPR044638">
    <property type="entry name" value="ALDH7A1-like"/>
</dbReference>
<comment type="similarity">
    <text evidence="1">Belongs to the aldehyde dehydrogenase family.</text>
</comment>
<keyword evidence="2" id="KW-0560">Oxidoreductase</keyword>
<dbReference type="FunFam" id="3.40.605.10:FF:000019">
    <property type="entry name" value="probable aldehyde dehydrogenase"/>
    <property type="match status" value="1"/>
</dbReference>
<dbReference type="InterPro" id="IPR015590">
    <property type="entry name" value="Aldehyde_DH_dom"/>
</dbReference>
<keyword evidence="6" id="KW-1185">Reference proteome</keyword>
<dbReference type="InterPro" id="IPR016161">
    <property type="entry name" value="Ald_DH/histidinol_DH"/>
</dbReference>
<dbReference type="PROSITE" id="PS00070">
    <property type="entry name" value="ALDEHYDE_DEHYDR_CYS"/>
    <property type="match status" value="1"/>
</dbReference>
<comment type="caution">
    <text evidence="5">The sequence shown here is derived from an EMBL/GenBank/DDBJ whole genome shotgun (WGS) entry which is preliminary data.</text>
</comment>
<reference evidence="5 6" key="1">
    <citation type="journal article" date="2017" name="Int. J. Parasitol.">
        <title>The genome of the protozoan parasite Cystoisospora suis and a reverse vaccinology approach to identify vaccine candidates.</title>
        <authorList>
            <person name="Palmieri N."/>
            <person name="Shrestha A."/>
            <person name="Ruttkowski B."/>
            <person name="Beck T."/>
            <person name="Vogl C."/>
            <person name="Tomley F."/>
            <person name="Blake D.P."/>
            <person name="Joachim A."/>
        </authorList>
    </citation>
    <scope>NUCLEOTIDE SEQUENCE [LARGE SCALE GENOMIC DNA]</scope>
    <source>
        <strain evidence="5 6">Wien I</strain>
    </source>
</reference>
<dbReference type="Gene3D" id="3.40.605.10">
    <property type="entry name" value="Aldehyde Dehydrogenase, Chain A, domain 1"/>
    <property type="match status" value="1"/>
</dbReference>
<feature type="domain" description="Aldehyde dehydrogenase" evidence="4">
    <location>
        <begin position="147"/>
        <end position="578"/>
    </location>
</feature>
<dbReference type="OrthoDB" id="440325at2759"/>
<dbReference type="VEuPathDB" id="ToxoDB:CSUI_001036"/>
<dbReference type="Pfam" id="PF00171">
    <property type="entry name" value="Aldedh"/>
    <property type="match status" value="1"/>
</dbReference>
<organism evidence="5 6">
    <name type="scientific">Cystoisospora suis</name>
    <dbReference type="NCBI Taxonomy" id="483139"/>
    <lineage>
        <taxon>Eukaryota</taxon>
        <taxon>Sar</taxon>
        <taxon>Alveolata</taxon>
        <taxon>Apicomplexa</taxon>
        <taxon>Conoidasida</taxon>
        <taxon>Coccidia</taxon>
        <taxon>Eucoccidiorida</taxon>
        <taxon>Eimeriorina</taxon>
        <taxon>Sarcocystidae</taxon>
        <taxon>Cystoisospora</taxon>
    </lineage>
</organism>
<dbReference type="InterPro" id="IPR016163">
    <property type="entry name" value="Ald_DH_C"/>
</dbReference>
<evidence type="ECO:0000256" key="2">
    <source>
        <dbReference type="ARBA" id="ARBA00023002"/>
    </source>
</evidence>
<accession>A0A2C6LBU2</accession>